<dbReference type="OrthoDB" id="9803010at2"/>
<protein>
    <submittedName>
        <fullName evidence="2">NAD-dependent epimerase/dehydratase family protein</fullName>
    </submittedName>
</protein>
<gene>
    <name evidence="2" type="ORF">FOB72_29325</name>
</gene>
<dbReference type="AlphaFoldDB" id="A0A5P2HFH0"/>
<dbReference type="CDD" id="cd05228">
    <property type="entry name" value="AR_FR_like_1_SDR_e"/>
    <property type="match status" value="1"/>
</dbReference>
<organism evidence="2 3">
    <name type="scientific">Cupriavidus pauculus</name>
    <dbReference type="NCBI Taxonomy" id="82633"/>
    <lineage>
        <taxon>Bacteria</taxon>
        <taxon>Pseudomonadati</taxon>
        <taxon>Pseudomonadota</taxon>
        <taxon>Betaproteobacteria</taxon>
        <taxon>Burkholderiales</taxon>
        <taxon>Burkholderiaceae</taxon>
        <taxon>Cupriavidus</taxon>
    </lineage>
</organism>
<proteinExistence type="predicted"/>
<dbReference type="EMBL" id="CP044067">
    <property type="protein sequence ID" value="QET06776.1"/>
    <property type="molecule type" value="Genomic_DNA"/>
</dbReference>
<dbReference type="Proteomes" id="UP000322822">
    <property type="component" value="Chromosome 2"/>
</dbReference>
<sequence length="359" mass="39540">MPVPIFLFDTLVWANVFAGHFDDRGTEISDSILVTGASGFLGSSVMRQALDRGFRVRVLVRASSPRTNVEGLPVELVEGDLRDAASMTRAMDGVRYLFHVAADYRLWAPDPEEIVRNNRIGTVNVMEAARNAGVERIVYTSSVATLRVAGATAPVDETAPLAADEAIGAYKRSKVVAEREVERMIAEGLPAVIVNPSTPIGPRDVKPTPTGRVIVEAATGKIPAFVDTGLNLVHVDDVATGHFQALERGRIGERYILGGEDVLLRQMLRDIAGMSNRRAPTIELPRWPLYPIARVAETIARFTGKEPFVTVDALKMSRYRMFFTSAKAMRELGYAPRPYQDGLRDALAWFRQAGYLDKR</sequence>
<dbReference type="PANTHER" id="PTHR48079">
    <property type="entry name" value="PROTEIN YEEZ"/>
    <property type="match status" value="1"/>
</dbReference>
<evidence type="ECO:0000313" key="3">
    <source>
        <dbReference type="Proteomes" id="UP000322822"/>
    </source>
</evidence>
<feature type="domain" description="NAD-dependent epimerase/dehydratase" evidence="1">
    <location>
        <begin position="32"/>
        <end position="258"/>
    </location>
</feature>
<dbReference type="SUPFAM" id="SSF51735">
    <property type="entry name" value="NAD(P)-binding Rossmann-fold domains"/>
    <property type="match status" value="1"/>
</dbReference>
<evidence type="ECO:0000259" key="1">
    <source>
        <dbReference type="Pfam" id="PF01370"/>
    </source>
</evidence>
<dbReference type="InterPro" id="IPR001509">
    <property type="entry name" value="Epimerase_deHydtase"/>
</dbReference>
<dbReference type="Pfam" id="PF01370">
    <property type="entry name" value="Epimerase"/>
    <property type="match status" value="1"/>
</dbReference>
<evidence type="ECO:0000313" key="2">
    <source>
        <dbReference type="EMBL" id="QET06776.1"/>
    </source>
</evidence>
<dbReference type="GO" id="GO:0005737">
    <property type="term" value="C:cytoplasm"/>
    <property type="evidence" value="ECO:0007669"/>
    <property type="project" value="TreeGrafter"/>
</dbReference>
<name>A0A5P2HFH0_9BURK</name>
<dbReference type="InterPro" id="IPR036291">
    <property type="entry name" value="NAD(P)-bd_dom_sf"/>
</dbReference>
<reference evidence="2 3" key="1">
    <citation type="submission" date="2019-09" db="EMBL/GenBank/DDBJ databases">
        <title>FDA dAtabase for Regulatory Grade micrObial Sequences (FDA-ARGOS): Supporting development and validation of Infectious Disease Dx tests.</title>
        <authorList>
            <person name="Sciortino C."/>
            <person name="Tallon L."/>
            <person name="Sadzewicz L."/>
            <person name="Vavikolanu K."/>
            <person name="Mehta A."/>
            <person name="Aluvathingal J."/>
            <person name="Nadendla S."/>
            <person name="Nandy P."/>
            <person name="Geyer C."/>
            <person name="Yan Y."/>
            <person name="Sichtig H."/>
        </authorList>
    </citation>
    <scope>NUCLEOTIDE SEQUENCE [LARGE SCALE GENOMIC DNA]</scope>
    <source>
        <strain evidence="2 3">FDAARGOS_664</strain>
    </source>
</reference>
<accession>A0A5P2HFH0</accession>
<dbReference type="InterPro" id="IPR051783">
    <property type="entry name" value="NAD(P)-dependent_oxidoreduct"/>
</dbReference>
<dbReference type="NCBIfam" id="TIGR03466">
    <property type="entry name" value="HpnA"/>
    <property type="match status" value="1"/>
</dbReference>
<dbReference type="GO" id="GO:0004029">
    <property type="term" value="F:aldehyde dehydrogenase (NAD+) activity"/>
    <property type="evidence" value="ECO:0007669"/>
    <property type="project" value="TreeGrafter"/>
</dbReference>
<dbReference type="InterPro" id="IPR017829">
    <property type="entry name" value="Hopanoid-assoc_sugar_epimerase"/>
</dbReference>
<dbReference type="PANTHER" id="PTHR48079:SF6">
    <property type="entry name" value="NAD(P)-BINDING DOMAIN-CONTAINING PROTEIN-RELATED"/>
    <property type="match status" value="1"/>
</dbReference>
<dbReference type="Gene3D" id="3.40.50.720">
    <property type="entry name" value="NAD(P)-binding Rossmann-like Domain"/>
    <property type="match status" value="1"/>
</dbReference>